<reference evidence="2 3" key="1">
    <citation type="submission" date="2019-09" db="EMBL/GenBank/DDBJ databases">
        <title>In-depth cultivation of the pig gut microbiome towards novel bacterial diversity and tailored functional studies.</title>
        <authorList>
            <person name="Wylensek D."/>
            <person name="Hitch T.C.A."/>
            <person name="Clavel T."/>
        </authorList>
    </citation>
    <scope>NUCLEOTIDE SEQUENCE [LARGE SCALE GENOMIC DNA]</scope>
    <source>
        <strain evidence="2 3">WCA3-693-APC-4?</strain>
    </source>
</reference>
<feature type="domain" description="NIF system FeS cluster assembly NifU N-terminal" evidence="1">
    <location>
        <begin position="4"/>
        <end position="125"/>
    </location>
</feature>
<name>A0A6N7XIT7_9FIRM</name>
<dbReference type="AlphaFoldDB" id="A0A6N7XIT7"/>
<gene>
    <name evidence="2" type="ORF">FYJ83_10975</name>
</gene>
<accession>A0A6N7XIT7</accession>
<protein>
    <submittedName>
        <fullName evidence="2">Iron-sulfur cluster assembly scaffold protein</fullName>
    </submittedName>
</protein>
<dbReference type="CDD" id="cd06664">
    <property type="entry name" value="IscU_like"/>
    <property type="match status" value="1"/>
</dbReference>
<dbReference type="Gene3D" id="3.90.1010.10">
    <property type="match status" value="1"/>
</dbReference>
<dbReference type="Pfam" id="PF01592">
    <property type="entry name" value="NifU_N"/>
    <property type="match status" value="1"/>
</dbReference>
<evidence type="ECO:0000259" key="1">
    <source>
        <dbReference type="Pfam" id="PF01592"/>
    </source>
</evidence>
<dbReference type="EMBL" id="VUNQ01000022">
    <property type="protein sequence ID" value="MSU01991.1"/>
    <property type="molecule type" value="Genomic_DNA"/>
</dbReference>
<dbReference type="PANTHER" id="PTHR10093">
    <property type="entry name" value="IRON-SULFUR CLUSTER ASSEMBLY ENZYME NIFU HOMOLOG"/>
    <property type="match status" value="1"/>
</dbReference>
<evidence type="ECO:0000313" key="3">
    <source>
        <dbReference type="Proteomes" id="UP000469523"/>
    </source>
</evidence>
<dbReference type="GO" id="GO:0016226">
    <property type="term" value="P:iron-sulfur cluster assembly"/>
    <property type="evidence" value="ECO:0007669"/>
    <property type="project" value="InterPro"/>
</dbReference>
<evidence type="ECO:0000313" key="2">
    <source>
        <dbReference type="EMBL" id="MSU01991.1"/>
    </source>
</evidence>
<dbReference type="GO" id="GO:0005506">
    <property type="term" value="F:iron ion binding"/>
    <property type="evidence" value="ECO:0007669"/>
    <property type="project" value="InterPro"/>
</dbReference>
<dbReference type="InterPro" id="IPR002871">
    <property type="entry name" value="NIF_FeS_clus_asmbl_NifU_N"/>
</dbReference>
<keyword evidence="3" id="KW-1185">Reference proteome</keyword>
<comment type="caution">
    <text evidence="2">The sequence shown here is derived from an EMBL/GenBank/DDBJ whole genome shotgun (WGS) entry which is preliminary data.</text>
</comment>
<sequence length="127" mass="13911">MYSEYSMKVIEHFMSPRNVGSMKDPHGEGTYGDLKCGDSLTIYIKVKDNIITDISFLVFGCTASIATSSMITEMAKGKTIEEALSITEKQLIDALDGLPQSKIHCSVLGVKGLRAAIDDYLKKNKSL</sequence>
<organism evidence="2 3">
    <name type="scientific">Tissierella pigra</name>
    <dbReference type="NCBI Taxonomy" id="2607614"/>
    <lineage>
        <taxon>Bacteria</taxon>
        <taxon>Bacillati</taxon>
        <taxon>Bacillota</taxon>
        <taxon>Tissierellia</taxon>
        <taxon>Tissierellales</taxon>
        <taxon>Tissierellaceae</taxon>
        <taxon>Tissierella</taxon>
    </lineage>
</organism>
<dbReference type="SUPFAM" id="SSF82649">
    <property type="entry name" value="SufE/NifU"/>
    <property type="match status" value="1"/>
</dbReference>
<dbReference type="GO" id="GO:0051536">
    <property type="term" value="F:iron-sulfur cluster binding"/>
    <property type="evidence" value="ECO:0007669"/>
    <property type="project" value="InterPro"/>
</dbReference>
<proteinExistence type="predicted"/>
<dbReference type="RefSeq" id="WP_154440564.1">
    <property type="nucleotide sequence ID" value="NZ_JAHLPJ010000001.1"/>
</dbReference>
<dbReference type="Proteomes" id="UP000469523">
    <property type="component" value="Unassembled WGS sequence"/>
</dbReference>